<comment type="subunit">
    <text evidence="8">Interacts with RAB8A.</text>
</comment>
<dbReference type="PANTHER" id="PTHR13276">
    <property type="entry name" value="GUANINE NUCLEOTIDE EXCHANGE FACTOR MSS4"/>
    <property type="match status" value="1"/>
</dbReference>
<keyword evidence="3" id="KW-0479">Metal-binding</keyword>
<dbReference type="OMA" id="VPLMMQK"/>
<dbReference type="GO" id="GO:0006892">
    <property type="term" value="P:post-Golgi vesicle-mediated transport"/>
    <property type="evidence" value="ECO:0007669"/>
    <property type="project" value="TreeGrafter"/>
</dbReference>
<protein>
    <recommendedName>
        <fullName evidence="9">Guanine nucleotide exchange factor MSS4</fullName>
    </recommendedName>
    <alternativeName>
        <fullName evidence="10">Rab-interacting factor</fullName>
    </alternativeName>
</protein>
<organism evidence="11">
    <name type="scientific">Petromyzon marinus</name>
    <name type="common">Sea lamprey</name>
    <dbReference type="NCBI Taxonomy" id="7757"/>
    <lineage>
        <taxon>Eukaryota</taxon>
        <taxon>Metazoa</taxon>
        <taxon>Chordata</taxon>
        <taxon>Craniata</taxon>
        <taxon>Vertebrata</taxon>
        <taxon>Cyclostomata</taxon>
        <taxon>Hyperoartia</taxon>
        <taxon>Petromyzontiformes</taxon>
        <taxon>Petromyzontidae</taxon>
        <taxon>Petromyzon</taxon>
    </lineage>
</organism>
<dbReference type="GO" id="GO:0015031">
    <property type="term" value="P:protein transport"/>
    <property type="evidence" value="ECO:0007669"/>
    <property type="project" value="UniProtKB-KW"/>
</dbReference>
<dbReference type="PROSITE" id="PS51796">
    <property type="entry name" value="MSS4"/>
    <property type="match status" value="1"/>
</dbReference>
<dbReference type="Ensembl" id="ENSPMAT00000005400.1">
    <property type="protein sequence ID" value="ENSPMAP00000005380.1"/>
    <property type="gene ID" value="ENSPMAG00000004914.1"/>
</dbReference>
<evidence type="ECO:0000256" key="8">
    <source>
        <dbReference type="ARBA" id="ARBA00063928"/>
    </source>
</evidence>
<dbReference type="GO" id="GO:0008270">
    <property type="term" value="F:zinc ion binding"/>
    <property type="evidence" value="ECO:0007669"/>
    <property type="project" value="TreeGrafter"/>
</dbReference>
<dbReference type="SUPFAM" id="SSF51316">
    <property type="entry name" value="Mss4-like"/>
    <property type="match status" value="1"/>
</dbReference>
<evidence type="ECO:0000256" key="10">
    <source>
        <dbReference type="ARBA" id="ARBA00075505"/>
    </source>
</evidence>
<sequence>RPLVVRAMDAEDLSEVLTEDGRNAKAVLCPRCDSQVLRPRAATIVHKQMTLPSMKKSAVAAAEGGVAPEPELLNQHWVVNDMYAFENVGFTHTLAGANVKYLACADCEAGPIGWHCLDDRSSYYVALGRVKHG</sequence>
<evidence type="ECO:0000256" key="2">
    <source>
        <dbReference type="ARBA" id="ARBA00022658"/>
    </source>
</evidence>
<evidence type="ECO:0000256" key="7">
    <source>
        <dbReference type="ARBA" id="ARBA00060031"/>
    </source>
</evidence>
<dbReference type="FunFam" id="2.170.150.10:FF:000004">
    <property type="entry name" value="Guanine nucleotide exchange factor MSS4"/>
    <property type="match status" value="1"/>
</dbReference>
<dbReference type="Pfam" id="PF04421">
    <property type="entry name" value="Mss4"/>
    <property type="match status" value="1"/>
</dbReference>
<evidence type="ECO:0000313" key="11">
    <source>
        <dbReference type="Ensembl" id="ENSPMAP00000005380.1"/>
    </source>
</evidence>
<dbReference type="PANTHER" id="PTHR13276:SF0">
    <property type="entry name" value="GUANINE NUCLEOTIDE EXCHANGE FACTOR MSS4"/>
    <property type="match status" value="1"/>
</dbReference>
<dbReference type="STRING" id="7757.ENSPMAP00000005380"/>
<keyword evidence="2" id="KW-0344">Guanine-nucleotide releasing factor</keyword>
<dbReference type="InterPro" id="IPR011057">
    <property type="entry name" value="Mss4-like_sf"/>
</dbReference>
<accession>S4RJJ7</accession>
<dbReference type="GO" id="GO:0007264">
    <property type="term" value="P:small GTPase-mediated signal transduction"/>
    <property type="evidence" value="ECO:0007669"/>
    <property type="project" value="InterPro"/>
</dbReference>
<evidence type="ECO:0000256" key="1">
    <source>
        <dbReference type="ARBA" id="ARBA00022448"/>
    </source>
</evidence>
<evidence type="ECO:0000256" key="3">
    <source>
        <dbReference type="ARBA" id="ARBA00022723"/>
    </source>
</evidence>
<evidence type="ECO:0000256" key="9">
    <source>
        <dbReference type="ARBA" id="ARBA00069715"/>
    </source>
</evidence>
<proteinExistence type="predicted"/>
<evidence type="ECO:0000256" key="4">
    <source>
        <dbReference type="ARBA" id="ARBA00022833"/>
    </source>
</evidence>
<keyword evidence="5" id="KW-0653">Protein transport</keyword>
<comment type="function">
    <text evidence="7">Guanine-nucleotide-releasing protein that acts on members of the SEC4/YPT1/RAB subfamily. Stimulates GDP release from both YPT1, RAB3A and RAB10, but is less active on these proteins than on the SEC4 protein. Might play a general role in vesicular transport.</text>
</comment>
<dbReference type="InterPro" id="IPR007515">
    <property type="entry name" value="Mss4"/>
</dbReference>
<dbReference type="InterPro" id="IPR011323">
    <property type="entry name" value="Mss4/transl-control_tumour"/>
</dbReference>
<evidence type="ECO:0000256" key="6">
    <source>
        <dbReference type="ARBA" id="ARBA00022990"/>
    </source>
</evidence>
<keyword evidence="6" id="KW-0007">Acetylation</keyword>
<dbReference type="AlphaFoldDB" id="S4RJJ7"/>
<reference evidence="11" key="2">
    <citation type="submission" date="2025-09" db="UniProtKB">
        <authorList>
            <consortium name="Ensembl"/>
        </authorList>
    </citation>
    <scope>IDENTIFICATION</scope>
</reference>
<name>S4RJJ7_PETMA</name>
<dbReference type="Gene3D" id="2.170.150.10">
    <property type="entry name" value="Metal Binding Protein, Guanine Nucleotide Exchange Factor, Chain A"/>
    <property type="match status" value="1"/>
</dbReference>
<keyword evidence="4" id="KW-0862">Zinc</keyword>
<dbReference type="GO" id="GO:0005085">
    <property type="term" value="F:guanyl-nucleotide exchange factor activity"/>
    <property type="evidence" value="ECO:0007669"/>
    <property type="project" value="UniProtKB-KW"/>
</dbReference>
<dbReference type="GO" id="GO:0016020">
    <property type="term" value="C:membrane"/>
    <property type="evidence" value="ECO:0007669"/>
    <property type="project" value="TreeGrafter"/>
</dbReference>
<dbReference type="GeneTree" id="ENSGT00390000016889"/>
<dbReference type="HOGENOM" id="CLU_132754_0_0_1"/>
<keyword evidence="1" id="KW-0813">Transport</keyword>
<dbReference type="GO" id="GO:0005829">
    <property type="term" value="C:cytosol"/>
    <property type="evidence" value="ECO:0007669"/>
    <property type="project" value="TreeGrafter"/>
</dbReference>
<reference evidence="11" key="1">
    <citation type="submission" date="2025-08" db="UniProtKB">
        <authorList>
            <consortium name="Ensembl"/>
        </authorList>
    </citation>
    <scope>IDENTIFICATION</scope>
</reference>
<evidence type="ECO:0000256" key="5">
    <source>
        <dbReference type="ARBA" id="ARBA00022927"/>
    </source>
</evidence>